<accession>A0A644ZUG5</accession>
<dbReference type="EMBL" id="VSSQ01010559">
    <property type="protein sequence ID" value="MPM44649.1"/>
    <property type="molecule type" value="Genomic_DNA"/>
</dbReference>
<proteinExistence type="predicted"/>
<dbReference type="AlphaFoldDB" id="A0A644ZUG5"/>
<sequence length="486" mass="56505">MAGVSSIDVGNFHWEYNKNGLLVNSSETDNISNWVATAFYSYDGNRISSQHTLITSQEDDESDTIMSCYEFSYNEKGLFDTIKYRLEADYFFFPFGDMVVSGNFNLIFSYDEFGNITKREIILEPNDSVYVLENDIRINPVVKSSEATNFVDSSLHISWKNADLLVDIVPYSYMKMLISNQNEQPDLMIEQGRDIYNCIYQNSSILTVIEKYSKSIYSGSLYEKDIWRCRYNSFCLPDTVFMKHDTIKYFYTYFPEIQNVILEECESQYKNTDYIVNLQKAELKTVYKDRTTLIKGVDEIIIPLIIDNKDSFFFHDDYLMLAVHNGNRFFYNKDTLVLYQQKGRKKIPEKEKIIALSNELLVKAFADGQKVNPVFGVHLYWTGIEPQTVDFTSSWKSLLFPFDKLDNLKYIECSDSDFVVCGYSFVSKCLSGDLIDINVESNIITNNILRIMKNAPADRVWFENIMVRQISTGKKFPMSSVAMRFY</sequence>
<name>A0A644ZUG5_9ZZZZ</name>
<protein>
    <submittedName>
        <fullName evidence="1">Uncharacterized protein</fullName>
    </submittedName>
</protein>
<comment type="caution">
    <text evidence="1">The sequence shown here is derived from an EMBL/GenBank/DDBJ whole genome shotgun (WGS) entry which is preliminary data.</text>
</comment>
<gene>
    <name evidence="1" type="ORF">SDC9_91328</name>
</gene>
<organism evidence="1">
    <name type="scientific">bioreactor metagenome</name>
    <dbReference type="NCBI Taxonomy" id="1076179"/>
    <lineage>
        <taxon>unclassified sequences</taxon>
        <taxon>metagenomes</taxon>
        <taxon>ecological metagenomes</taxon>
    </lineage>
</organism>
<reference evidence="1" key="1">
    <citation type="submission" date="2019-08" db="EMBL/GenBank/DDBJ databases">
        <authorList>
            <person name="Kucharzyk K."/>
            <person name="Murdoch R.W."/>
            <person name="Higgins S."/>
            <person name="Loffler F."/>
        </authorList>
    </citation>
    <scope>NUCLEOTIDE SEQUENCE</scope>
</reference>
<evidence type="ECO:0000313" key="1">
    <source>
        <dbReference type="EMBL" id="MPM44649.1"/>
    </source>
</evidence>